<feature type="chain" id="PRO_5021880615" description="Dystroglycan-type cadherin-like domain-containing protein" evidence="3">
    <location>
        <begin position="21"/>
        <end position="585"/>
    </location>
</feature>
<dbReference type="InterPro" id="IPR048347">
    <property type="entry name" value="Sarcoglycan_C"/>
</dbReference>
<feature type="signal peptide" evidence="3">
    <location>
        <begin position="1"/>
        <end position="20"/>
    </location>
</feature>
<keyword evidence="2" id="KW-0472">Membrane</keyword>
<dbReference type="PANTHER" id="PTHR10132:SF14">
    <property type="entry name" value="SARCOGLYCAN ALPHA, ISOFORM C"/>
    <property type="match status" value="1"/>
</dbReference>
<organism evidence="6 7">
    <name type="scientific">Tigriopus californicus</name>
    <name type="common">Marine copepod</name>
    <dbReference type="NCBI Taxonomy" id="6832"/>
    <lineage>
        <taxon>Eukaryota</taxon>
        <taxon>Metazoa</taxon>
        <taxon>Ecdysozoa</taxon>
        <taxon>Arthropoda</taxon>
        <taxon>Crustacea</taxon>
        <taxon>Multicrustacea</taxon>
        <taxon>Hexanauplia</taxon>
        <taxon>Copepoda</taxon>
        <taxon>Harpacticoida</taxon>
        <taxon>Harpacticidae</taxon>
        <taxon>Tigriopus</taxon>
    </lineage>
</organism>
<accession>A0A553PP12</accession>
<evidence type="ECO:0000313" key="6">
    <source>
        <dbReference type="EMBL" id="TRY79421.1"/>
    </source>
</evidence>
<keyword evidence="2" id="KW-0812">Transmembrane</keyword>
<keyword evidence="7" id="KW-1185">Reference proteome</keyword>
<evidence type="ECO:0000256" key="1">
    <source>
        <dbReference type="SAM" id="MobiDB-lite"/>
    </source>
</evidence>
<dbReference type="InterPro" id="IPR048346">
    <property type="entry name" value="Sarcoglycan_N"/>
</dbReference>
<dbReference type="Proteomes" id="UP000318571">
    <property type="component" value="Chromosome 6"/>
</dbReference>
<protein>
    <recommendedName>
        <fullName evidence="8">Dystroglycan-type cadherin-like domain-containing protein</fullName>
    </recommendedName>
</protein>
<evidence type="ECO:0000256" key="2">
    <source>
        <dbReference type="SAM" id="Phobius"/>
    </source>
</evidence>
<feature type="domain" description="Sarcoglycan alpha/epsilon second" evidence="5">
    <location>
        <begin position="143"/>
        <end position="266"/>
    </location>
</feature>
<evidence type="ECO:0000259" key="4">
    <source>
        <dbReference type="Pfam" id="PF05510"/>
    </source>
</evidence>
<feature type="region of interest" description="Disordered" evidence="1">
    <location>
        <begin position="513"/>
        <end position="585"/>
    </location>
</feature>
<reference evidence="6 7" key="1">
    <citation type="journal article" date="2018" name="Nat. Ecol. Evol.">
        <title>Genomic signatures of mitonuclear coevolution across populations of Tigriopus californicus.</title>
        <authorList>
            <person name="Barreto F.S."/>
            <person name="Watson E.T."/>
            <person name="Lima T.G."/>
            <person name="Willett C.S."/>
            <person name="Edmands S."/>
            <person name="Li W."/>
            <person name="Burton R.S."/>
        </authorList>
    </citation>
    <scope>NUCLEOTIDE SEQUENCE [LARGE SCALE GENOMIC DNA]</scope>
    <source>
        <strain evidence="6 7">San Diego</strain>
    </source>
</reference>
<sequence>MDWRLTWALLVVLRSQEAYLQQSLITDSQTGLTWSQLSATIPSNRVFRIAFNPTLFFWSEGNFGGVERPVYRYTPSLQGKASLPNWIHYKYSERHKAGFIFGVPPEETDFVELDVLAQNQMTMEYGLLKLSINVTDPESELGQNAVQLKVDNLNMEDMFDAHRLKNLKEIFTQNLWPDSQNDLHLTSIGSAVDFGFRHPADPNLKDGVVVHLGSAANFSEDMTFLEQEVTPLRGFPNCPRDFKRTSVERFFREKGFALDWCHFRLLQYDARWNKYYELGQAPDHDPEDVNDADGLDEFLYEIDESLSTLNVTNGTFIIMDGNLTTLGESPEYTESQPESVLEGKYHMFFWFLVAGGVLIFLVICCMCLLLCCSCRSKDENVITDDLEVEQSMGLVLSDCFTCCTSRKKIESPHSKAEREFQARMRNDPRFRRASSVQRQTDTIRRLAQQRCVTPKLHSPTNQGPTDLYPPLDEPMSNPTTFRGYNELADGGPIILMSDDESPAQEELPSLSHVNYRPHSQPYHRQYQPVPSSSGSRPGTLNRRSYYDEDFESMDPLGSLKRPAPPSYGDENSTGRLGREHATYLV</sequence>
<dbReference type="PANTHER" id="PTHR10132">
    <property type="entry name" value="ALPHA-/EPSILON-SARCOGLYCAN FAMILY MEMBER"/>
    <property type="match status" value="1"/>
</dbReference>
<feature type="transmembrane region" description="Helical" evidence="2">
    <location>
        <begin position="347"/>
        <end position="371"/>
    </location>
</feature>
<feature type="domain" description="Sarcoglycan alpha/epsilon N-terminal" evidence="4">
    <location>
        <begin position="46"/>
        <end position="132"/>
    </location>
</feature>
<feature type="compositionally biased region" description="Basic and acidic residues" evidence="1">
    <location>
        <begin position="576"/>
        <end position="585"/>
    </location>
</feature>
<dbReference type="AlphaFoldDB" id="A0A553PP12"/>
<dbReference type="Pfam" id="PF20989">
    <property type="entry name" value="Sarcoglycan_2_C"/>
    <property type="match status" value="1"/>
</dbReference>
<gene>
    <name evidence="6" type="ORF">TCAL_06010</name>
</gene>
<comment type="caution">
    <text evidence="6">The sequence shown here is derived from an EMBL/GenBank/DDBJ whole genome shotgun (WGS) entry which is preliminary data.</text>
</comment>
<evidence type="ECO:0000313" key="7">
    <source>
        <dbReference type="Proteomes" id="UP000318571"/>
    </source>
</evidence>
<dbReference type="InterPro" id="IPR008908">
    <property type="entry name" value="Sarcoglycan_alpha/epsilon"/>
</dbReference>
<evidence type="ECO:0000256" key="3">
    <source>
        <dbReference type="SAM" id="SignalP"/>
    </source>
</evidence>
<dbReference type="GO" id="GO:0016012">
    <property type="term" value="C:sarcoglycan complex"/>
    <property type="evidence" value="ECO:0007669"/>
    <property type="project" value="InterPro"/>
</dbReference>
<evidence type="ECO:0008006" key="8">
    <source>
        <dbReference type="Google" id="ProtNLM"/>
    </source>
</evidence>
<dbReference type="STRING" id="6832.A0A553PP12"/>
<dbReference type="EMBL" id="VCGU01000002">
    <property type="protein sequence ID" value="TRY79421.1"/>
    <property type="molecule type" value="Genomic_DNA"/>
</dbReference>
<dbReference type="OrthoDB" id="10019906at2759"/>
<keyword evidence="2" id="KW-1133">Transmembrane helix</keyword>
<name>A0A553PP12_TIGCA</name>
<keyword evidence="3" id="KW-0732">Signal</keyword>
<feature type="compositionally biased region" description="Polar residues" evidence="1">
    <location>
        <begin position="528"/>
        <end position="542"/>
    </location>
</feature>
<proteinExistence type="predicted"/>
<evidence type="ECO:0000259" key="5">
    <source>
        <dbReference type="Pfam" id="PF20989"/>
    </source>
</evidence>
<dbReference type="Pfam" id="PF05510">
    <property type="entry name" value="Sarcoglycan_2"/>
    <property type="match status" value="1"/>
</dbReference>